<proteinExistence type="predicted"/>
<organism evidence="2 3">
    <name type="scientific">Raineyella antarctica</name>
    <dbReference type="NCBI Taxonomy" id="1577474"/>
    <lineage>
        <taxon>Bacteria</taxon>
        <taxon>Bacillati</taxon>
        <taxon>Actinomycetota</taxon>
        <taxon>Actinomycetes</taxon>
        <taxon>Propionibacteriales</taxon>
        <taxon>Propionibacteriaceae</taxon>
        <taxon>Raineyella</taxon>
    </lineage>
</organism>
<feature type="transmembrane region" description="Helical" evidence="1">
    <location>
        <begin position="149"/>
        <end position="172"/>
    </location>
</feature>
<dbReference type="Proteomes" id="UP000199086">
    <property type="component" value="Unassembled WGS sequence"/>
</dbReference>
<keyword evidence="1" id="KW-0812">Transmembrane</keyword>
<reference evidence="2 3" key="1">
    <citation type="submission" date="2016-06" db="EMBL/GenBank/DDBJ databases">
        <authorList>
            <person name="Olsen C.W."/>
            <person name="Carey S."/>
            <person name="Hinshaw L."/>
            <person name="Karasin A.I."/>
        </authorList>
    </citation>
    <scope>NUCLEOTIDE SEQUENCE [LARGE SCALE GENOMIC DNA]</scope>
    <source>
        <strain evidence="2 3">LZ-22</strain>
    </source>
</reference>
<dbReference type="EMBL" id="FMYF01000007">
    <property type="protein sequence ID" value="SDB89822.1"/>
    <property type="molecule type" value="Genomic_DNA"/>
</dbReference>
<sequence length="178" mass="18850">MERTVYGVLSRVAGVILVIVGILAIWGGTFAHGYVKEQLSQERITMPADAALTTPEMKSALGKWSGTPLDSGPKAKAYANNYILEHMNASSQGKTYSEVSGEYTKLSKDTTADPAAVKKLGDLRQTLFMGDTLRGLLLSAYGWGLIGTIALYGGVALVIIGVILAALGFGPLRSKKTV</sequence>
<dbReference type="AlphaFoldDB" id="A0A1G6H6G6"/>
<dbReference type="OrthoDB" id="3378428at2"/>
<keyword evidence="3" id="KW-1185">Reference proteome</keyword>
<evidence type="ECO:0008006" key="4">
    <source>
        <dbReference type="Google" id="ProtNLM"/>
    </source>
</evidence>
<gene>
    <name evidence="2" type="ORF">GA0111570_10728</name>
</gene>
<feature type="transmembrane region" description="Helical" evidence="1">
    <location>
        <begin position="12"/>
        <end position="35"/>
    </location>
</feature>
<name>A0A1G6H6G6_9ACTN</name>
<accession>A0A1G6H6G6</accession>
<keyword evidence="1" id="KW-1133">Transmembrane helix</keyword>
<evidence type="ECO:0000313" key="3">
    <source>
        <dbReference type="Proteomes" id="UP000199086"/>
    </source>
</evidence>
<dbReference type="RefSeq" id="WP_092611084.1">
    <property type="nucleotide sequence ID" value="NZ_FMYF01000007.1"/>
</dbReference>
<evidence type="ECO:0000256" key="1">
    <source>
        <dbReference type="SAM" id="Phobius"/>
    </source>
</evidence>
<protein>
    <recommendedName>
        <fullName evidence="4">Aromatic ring-opening dioxygenase LigA</fullName>
    </recommendedName>
</protein>
<evidence type="ECO:0000313" key="2">
    <source>
        <dbReference type="EMBL" id="SDB89822.1"/>
    </source>
</evidence>
<keyword evidence="1" id="KW-0472">Membrane</keyword>